<proteinExistence type="predicted"/>
<gene>
    <name evidence="2" type="ORF">SAMN05216218_11745</name>
</gene>
<evidence type="ECO:0000313" key="3">
    <source>
        <dbReference type="Proteomes" id="UP000199076"/>
    </source>
</evidence>
<feature type="transmembrane region" description="Helical" evidence="1">
    <location>
        <begin position="69"/>
        <end position="85"/>
    </location>
</feature>
<feature type="transmembrane region" description="Helical" evidence="1">
    <location>
        <begin position="35"/>
        <end position="57"/>
    </location>
</feature>
<organism evidence="2 3">
    <name type="scientific">Halorientalis regularis</name>
    <dbReference type="NCBI Taxonomy" id="660518"/>
    <lineage>
        <taxon>Archaea</taxon>
        <taxon>Methanobacteriati</taxon>
        <taxon>Methanobacteriota</taxon>
        <taxon>Stenosarchaea group</taxon>
        <taxon>Halobacteria</taxon>
        <taxon>Halobacteriales</taxon>
        <taxon>Haloarculaceae</taxon>
        <taxon>Halorientalis</taxon>
    </lineage>
</organism>
<dbReference type="RefSeq" id="WP_092694826.1">
    <property type="nucleotide sequence ID" value="NZ_FNBK01000017.1"/>
</dbReference>
<dbReference type="Proteomes" id="UP000199076">
    <property type="component" value="Unassembled WGS sequence"/>
</dbReference>
<dbReference type="AlphaFoldDB" id="A0A1G7S607"/>
<evidence type="ECO:0000256" key="1">
    <source>
        <dbReference type="SAM" id="Phobius"/>
    </source>
</evidence>
<keyword evidence="1" id="KW-0472">Membrane</keyword>
<dbReference type="OrthoDB" id="380302at2157"/>
<protein>
    <submittedName>
        <fullName evidence="2">Uncharacterized protein</fullName>
    </submittedName>
</protein>
<evidence type="ECO:0000313" key="2">
    <source>
        <dbReference type="EMBL" id="SDG18423.1"/>
    </source>
</evidence>
<reference evidence="3" key="1">
    <citation type="submission" date="2016-10" db="EMBL/GenBank/DDBJ databases">
        <authorList>
            <person name="Varghese N."/>
            <person name="Submissions S."/>
        </authorList>
    </citation>
    <scope>NUCLEOTIDE SEQUENCE [LARGE SCALE GENOMIC DNA]</scope>
    <source>
        <strain evidence="3">IBRC-M 10760</strain>
    </source>
</reference>
<keyword evidence="1" id="KW-1133">Transmembrane helix</keyword>
<keyword evidence="3" id="KW-1185">Reference proteome</keyword>
<keyword evidence="1" id="KW-0812">Transmembrane</keyword>
<dbReference type="EMBL" id="FNBK01000017">
    <property type="protein sequence ID" value="SDG18423.1"/>
    <property type="molecule type" value="Genomic_DNA"/>
</dbReference>
<feature type="transmembrane region" description="Helical" evidence="1">
    <location>
        <begin position="97"/>
        <end position="118"/>
    </location>
</feature>
<accession>A0A1G7S607</accession>
<dbReference type="STRING" id="660518.SAMN05216218_11745"/>
<name>A0A1G7S607_9EURY</name>
<sequence>MIDPANVVGPLIGDPAVWVGLGAVQLSRYADLFQWLLHFIQTVLLLVTSLFLVYPVLRHPQNVAHSRGVGLLALGFLLLSAQWAMEFVPVPDVVAPVLALASAVGFGAGCWAFASSFVDTAERVKLVGDESYDGSGGFGADDGE</sequence>